<feature type="chain" id="PRO_5009875233" evidence="1">
    <location>
        <begin position="20"/>
        <end position="434"/>
    </location>
</feature>
<dbReference type="AlphaFoldDB" id="A0A1L7X492"/>
<sequence>MHHFFQCIAILGAVRLGSAHVIATTTVFVDIFPSSTVTVHATASTAVTLSVKASAKAVATPIVNSTNTNTNVTLPSFPLNSDSLSGLNSLMNLILSAPDDILQAGDADVVGFYTNISSCLSNVTLALEAAASNLVPEISSLAHEVGSDIAKGASKATSFIASLTSDIPGAISTAKSVAKSIESKISSLTSEIPGAISTAKSVAKSIESKITSAAPALVTEATSLFHEATSDVAAAAKSVASELHLPFRPRGYPKLKARQNVTNIVPRFPNSSDIDLPFNSKAKSKPRQDLTDITSEFLNTSDIDPYFKSKVKPRNLSVHVPVAVLHLTPRNLTTTLSSIASISACVSAASDSNPLFQIGDCAFHIAELVTPASEILKLKGLIEGAGGAVKVVQTLGNAKDAAGVVKIGGQGVLDVLKGVLGIDSTIKACSFLVQ</sequence>
<name>A0A1L7X492_9HELO</name>
<dbReference type="Proteomes" id="UP000184330">
    <property type="component" value="Unassembled WGS sequence"/>
</dbReference>
<organism evidence="2 3">
    <name type="scientific">Phialocephala subalpina</name>
    <dbReference type="NCBI Taxonomy" id="576137"/>
    <lineage>
        <taxon>Eukaryota</taxon>
        <taxon>Fungi</taxon>
        <taxon>Dikarya</taxon>
        <taxon>Ascomycota</taxon>
        <taxon>Pezizomycotina</taxon>
        <taxon>Leotiomycetes</taxon>
        <taxon>Helotiales</taxon>
        <taxon>Mollisiaceae</taxon>
        <taxon>Phialocephala</taxon>
        <taxon>Phialocephala fortinii species complex</taxon>
    </lineage>
</organism>
<evidence type="ECO:0000313" key="3">
    <source>
        <dbReference type="Proteomes" id="UP000184330"/>
    </source>
</evidence>
<dbReference type="EMBL" id="FJOG01000014">
    <property type="protein sequence ID" value="CZR59843.1"/>
    <property type="molecule type" value="Genomic_DNA"/>
</dbReference>
<evidence type="ECO:0000313" key="2">
    <source>
        <dbReference type="EMBL" id="CZR59843.1"/>
    </source>
</evidence>
<accession>A0A1L7X492</accession>
<protein>
    <submittedName>
        <fullName evidence="2">Uncharacterized protein</fullName>
    </submittedName>
</protein>
<feature type="signal peptide" evidence="1">
    <location>
        <begin position="1"/>
        <end position="19"/>
    </location>
</feature>
<keyword evidence="3" id="KW-1185">Reference proteome</keyword>
<keyword evidence="1" id="KW-0732">Signal</keyword>
<dbReference type="OrthoDB" id="3561210at2759"/>
<reference evidence="2 3" key="1">
    <citation type="submission" date="2016-03" db="EMBL/GenBank/DDBJ databases">
        <authorList>
            <person name="Ploux O."/>
        </authorList>
    </citation>
    <scope>NUCLEOTIDE SEQUENCE [LARGE SCALE GENOMIC DNA]</scope>
    <source>
        <strain evidence="2 3">UAMH 11012</strain>
    </source>
</reference>
<evidence type="ECO:0000256" key="1">
    <source>
        <dbReference type="SAM" id="SignalP"/>
    </source>
</evidence>
<proteinExistence type="predicted"/>
<gene>
    <name evidence="2" type="ORF">PAC_09737</name>
</gene>